<gene>
    <name evidence="1" type="ORF">BDV40DRAFT_294128</name>
</gene>
<dbReference type="AlphaFoldDB" id="A0A5N6UB06"/>
<evidence type="ECO:0000313" key="1">
    <source>
        <dbReference type="EMBL" id="KAE8155709.1"/>
    </source>
</evidence>
<proteinExistence type="predicted"/>
<accession>A0A5N6UB06</accession>
<dbReference type="Proteomes" id="UP000326950">
    <property type="component" value="Unassembled WGS sequence"/>
</dbReference>
<evidence type="ECO:0000313" key="2">
    <source>
        <dbReference type="Proteomes" id="UP000326950"/>
    </source>
</evidence>
<name>A0A5N6UB06_ASPTM</name>
<dbReference type="OrthoDB" id="10592428at2759"/>
<organism evidence="1 2">
    <name type="scientific">Aspergillus tamarii</name>
    <dbReference type="NCBI Taxonomy" id="41984"/>
    <lineage>
        <taxon>Eukaryota</taxon>
        <taxon>Fungi</taxon>
        <taxon>Dikarya</taxon>
        <taxon>Ascomycota</taxon>
        <taxon>Pezizomycotina</taxon>
        <taxon>Eurotiomycetes</taxon>
        <taxon>Eurotiomycetidae</taxon>
        <taxon>Eurotiales</taxon>
        <taxon>Aspergillaceae</taxon>
        <taxon>Aspergillus</taxon>
        <taxon>Aspergillus subgen. Circumdati</taxon>
    </lineage>
</organism>
<sequence>MTWMLVVACIGTSGILRAKHTRMLPSESSVQTKFGRSLSAIGPLFQRCHSGPFFRIGLPSTLLCGKTCSCRCRSADLCRIVWSGPCFLTISICHWGSIPINISKHNTNQFT</sequence>
<reference evidence="1 2" key="1">
    <citation type="submission" date="2019-04" db="EMBL/GenBank/DDBJ databases">
        <title>Friends and foes A comparative genomics study of 23 Aspergillus species from section Flavi.</title>
        <authorList>
            <consortium name="DOE Joint Genome Institute"/>
            <person name="Kjaerbolling I."/>
            <person name="Vesth T."/>
            <person name="Frisvad J.C."/>
            <person name="Nybo J.L."/>
            <person name="Theobald S."/>
            <person name="Kildgaard S."/>
            <person name="Isbrandt T."/>
            <person name="Kuo A."/>
            <person name="Sato A."/>
            <person name="Lyhne E.K."/>
            <person name="Kogle M.E."/>
            <person name="Wiebenga A."/>
            <person name="Kun R.S."/>
            <person name="Lubbers R.J."/>
            <person name="Makela M.R."/>
            <person name="Barry K."/>
            <person name="Chovatia M."/>
            <person name="Clum A."/>
            <person name="Daum C."/>
            <person name="Haridas S."/>
            <person name="He G."/>
            <person name="LaButti K."/>
            <person name="Lipzen A."/>
            <person name="Mondo S."/>
            <person name="Riley R."/>
            <person name="Salamov A."/>
            <person name="Simmons B.A."/>
            <person name="Magnuson J.K."/>
            <person name="Henrissat B."/>
            <person name="Mortensen U.H."/>
            <person name="Larsen T.O."/>
            <person name="Devries R.P."/>
            <person name="Grigoriev I.V."/>
            <person name="Machida M."/>
            <person name="Baker S.E."/>
            <person name="Andersen M.R."/>
        </authorList>
    </citation>
    <scope>NUCLEOTIDE SEQUENCE [LARGE SCALE GENOMIC DNA]</scope>
    <source>
        <strain evidence="1 2">CBS 117626</strain>
    </source>
</reference>
<dbReference type="EMBL" id="ML738811">
    <property type="protein sequence ID" value="KAE8155709.1"/>
    <property type="molecule type" value="Genomic_DNA"/>
</dbReference>
<protein>
    <submittedName>
        <fullName evidence="1">Uncharacterized protein</fullName>
    </submittedName>
</protein>
<keyword evidence="2" id="KW-1185">Reference proteome</keyword>